<evidence type="ECO:0000313" key="1">
    <source>
        <dbReference type="EMBL" id="MCI30281.1"/>
    </source>
</evidence>
<protein>
    <submittedName>
        <fullName evidence="1">Uncharacterized protein</fullName>
    </submittedName>
</protein>
<evidence type="ECO:0000313" key="2">
    <source>
        <dbReference type="Proteomes" id="UP000265520"/>
    </source>
</evidence>
<keyword evidence="2" id="KW-1185">Reference proteome</keyword>
<feature type="non-terminal residue" evidence="1">
    <location>
        <position position="1"/>
    </location>
</feature>
<sequence length="71" mass="7801">KQIESDARLECTPIAQMKNFKKISSGVVLEGENSHAVNANKGGKRVSPQTDEDENAPIKLLRRAVKIEKIA</sequence>
<name>A0A392R112_9FABA</name>
<dbReference type="AlphaFoldDB" id="A0A392R112"/>
<comment type="caution">
    <text evidence="1">The sequence shown here is derived from an EMBL/GenBank/DDBJ whole genome shotgun (WGS) entry which is preliminary data.</text>
</comment>
<proteinExistence type="predicted"/>
<reference evidence="1 2" key="1">
    <citation type="journal article" date="2018" name="Front. Plant Sci.">
        <title>Red Clover (Trifolium pratense) and Zigzag Clover (T. medium) - A Picture of Genomic Similarities and Differences.</title>
        <authorList>
            <person name="Dluhosova J."/>
            <person name="Istvanek J."/>
            <person name="Nedelnik J."/>
            <person name="Repkova J."/>
        </authorList>
    </citation>
    <scope>NUCLEOTIDE SEQUENCE [LARGE SCALE GENOMIC DNA]</scope>
    <source>
        <strain evidence="2">cv. 10/8</strain>
        <tissue evidence="1">Leaf</tissue>
    </source>
</reference>
<accession>A0A392R112</accession>
<dbReference type="Proteomes" id="UP000265520">
    <property type="component" value="Unassembled WGS sequence"/>
</dbReference>
<dbReference type="EMBL" id="LXQA010178386">
    <property type="protein sequence ID" value="MCI30281.1"/>
    <property type="molecule type" value="Genomic_DNA"/>
</dbReference>
<organism evidence="1 2">
    <name type="scientific">Trifolium medium</name>
    <dbReference type="NCBI Taxonomy" id="97028"/>
    <lineage>
        <taxon>Eukaryota</taxon>
        <taxon>Viridiplantae</taxon>
        <taxon>Streptophyta</taxon>
        <taxon>Embryophyta</taxon>
        <taxon>Tracheophyta</taxon>
        <taxon>Spermatophyta</taxon>
        <taxon>Magnoliopsida</taxon>
        <taxon>eudicotyledons</taxon>
        <taxon>Gunneridae</taxon>
        <taxon>Pentapetalae</taxon>
        <taxon>rosids</taxon>
        <taxon>fabids</taxon>
        <taxon>Fabales</taxon>
        <taxon>Fabaceae</taxon>
        <taxon>Papilionoideae</taxon>
        <taxon>50 kb inversion clade</taxon>
        <taxon>NPAAA clade</taxon>
        <taxon>Hologalegina</taxon>
        <taxon>IRL clade</taxon>
        <taxon>Trifolieae</taxon>
        <taxon>Trifolium</taxon>
    </lineage>
</organism>